<name>A0A8J5ETP8_ZINOF</name>
<accession>A0A8J5ETP8</accession>
<evidence type="ECO:0000256" key="7">
    <source>
        <dbReference type="SAM" id="MobiDB-lite"/>
    </source>
</evidence>
<dbReference type="PANTHER" id="PTHR33541">
    <property type="entry name" value="PROTEIN BIG GRAIN 1-LIKE A-RELATED"/>
    <property type="match status" value="1"/>
</dbReference>
<comment type="similarity">
    <text evidence="2">Belongs to the BIG GRAIN 1 (BG1) plant protein family.</text>
</comment>
<feature type="region of interest" description="Disordered" evidence="7">
    <location>
        <begin position="203"/>
        <end position="222"/>
    </location>
</feature>
<keyword evidence="5" id="KW-0472">Membrane</keyword>
<evidence type="ECO:0000313" key="9">
    <source>
        <dbReference type="Proteomes" id="UP000734854"/>
    </source>
</evidence>
<feature type="region of interest" description="Disordered" evidence="7">
    <location>
        <begin position="66"/>
        <end position="190"/>
    </location>
</feature>
<evidence type="ECO:0000256" key="6">
    <source>
        <dbReference type="ARBA" id="ARBA00023294"/>
    </source>
</evidence>
<dbReference type="PANTHER" id="PTHR33541:SF28">
    <property type="entry name" value="PROTEIN BIG GRAIN 1-LIKE A"/>
    <property type="match status" value="1"/>
</dbReference>
<keyword evidence="6" id="KW-0927">Auxin signaling pathway</keyword>
<dbReference type="OrthoDB" id="680041at2759"/>
<evidence type="ECO:0000256" key="2">
    <source>
        <dbReference type="ARBA" id="ARBA00010067"/>
    </source>
</evidence>
<evidence type="ECO:0000256" key="4">
    <source>
        <dbReference type="ARBA" id="ARBA00022475"/>
    </source>
</evidence>
<proteinExistence type="inferred from homology"/>
<feature type="compositionally biased region" description="Low complexity" evidence="7">
    <location>
        <begin position="107"/>
        <end position="131"/>
    </location>
</feature>
<sequence length="365" mass="39831">MAETITFHLCSVSLPSPAKEIGGGTTKKGENRFVVEVMERWEKERPRRCRECPSFSSALLDVIYRSTDESDGAGGAPEPSPVSAPRRSLPPSKVRTMARPRGLSHISASSSSDNSSFGGFSSSSEPDSSASRRARIRPIRTLPPPPPPRPMQRATSPPEKHHRGRARSFSIRSRLRDLGRSKAPSSPGSRFVSLLNSLFANAAGKQRKSKPSTVDDSACHAAPTRSRPCLVKTPLSRKGHDEGVKRSVRFHPVCVIMGEEVLPRGKNIPYAGERLAAARAEDQRRPVAVAEGMARQEARRKVEKLLRSLEVEEGVNEDEMSDSSSDLFELESLTISGDGGGYRDELPVYKTTHPGTAFSRGLVQL</sequence>
<dbReference type="EMBL" id="JACMSC010000021">
    <property type="protein sequence ID" value="KAG6470686.1"/>
    <property type="molecule type" value="Genomic_DNA"/>
</dbReference>
<keyword evidence="4" id="KW-1003">Cell membrane</keyword>
<dbReference type="GO" id="GO:0005886">
    <property type="term" value="C:plasma membrane"/>
    <property type="evidence" value="ECO:0007669"/>
    <property type="project" value="UniProtKB-SubCell"/>
</dbReference>
<evidence type="ECO:0000256" key="1">
    <source>
        <dbReference type="ARBA" id="ARBA00004236"/>
    </source>
</evidence>
<gene>
    <name evidence="8" type="ORF">ZIOFF_071763</name>
</gene>
<reference evidence="8 9" key="1">
    <citation type="submission" date="2020-08" db="EMBL/GenBank/DDBJ databases">
        <title>Plant Genome Project.</title>
        <authorList>
            <person name="Zhang R.-G."/>
        </authorList>
    </citation>
    <scope>NUCLEOTIDE SEQUENCE [LARGE SCALE GENOMIC DNA]</scope>
    <source>
        <tissue evidence="8">Rhizome</tissue>
    </source>
</reference>
<protein>
    <submittedName>
        <fullName evidence="8">Uncharacterized protein</fullName>
    </submittedName>
</protein>
<evidence type="ECO:0000256" key="5">
    <source>
        <dbReference type="ARBA" id="ARBA00023136"/>
    </source>
</evidence>
<keyword evidence="3" id="KW-0813">Transport</keyword>
<keyword evidence="9" id="KW-1185">Reference proteome</keyword>
<evidence type="ECO:0000256" key="3">
    <source>
        <dbReference type="ARBA" id="ARBA00022448"/>
    </source>
</evidence>
<comment type="caution">
    <text evidence="8">The sequence shown here is derived from an EMBL/GenBank/DDBJ whole genome shotgun (WGS) entry which is preliminary data.</text>
</comment>
<feature type="compositionally biased region" description="Pro residues" evidence="7">
    <location>
        <begin position="141"/>
        <end position="150"/>
    </location>
</feature>
<dbReference type="GO" id="GO:0009734">
    <property type="term" value="P:auxin-activated signaling pathway"/>
    <property type="evidence" value="ECO:0007669"/>
    <property type="project" value="UniProtKB-KW"/>
</dbReference>
<dbReference type="AlphaFoldDB" id="A0A8J5ETP8"/>
<dbReference type="Proteomes" id="UP000734854">
    <property type="component" value="Unassembled WGS sequence"/>
</dbReference>
<comment type="subcellular location">
    <subcellularLocation>
        <location evidence="1">Cell membrane</location>
    </subcellularLocation>
</comment>
<evidence type="ECO:0000313" key="8">
    <source>
        <dbReference type="EMBL" id="KAG6470686.1"/>
    </source>
</evidence>
<dbReference type="InterPro" id="IPR039621">
    <property type="entry name" value="BG1-like"/>
</dbReference>
<organism evidence="8 9">
    <name type="scientific">Zingiber officinale</name>
    <name type="common">Ginger</name>
    <name type="synonym">Amomum zingiber</name>
    <dbReference type="NCBI Taxonomy" id="94328"/>
    <lineage>
        <taxon>Eukaryota</taxon>
        <taxon>Viridiplantae</taxon>
        <taxon>Streptophyta</taxon>
        <taxon>Embryophyta</taxon>
        <taxon>Tracheophyta</taxon>
        <taxon>Spermatophyta</taxon>
        <taxon>Magnoliopsida</taxon>
        <taxon>Liliopsida</taxon>
        <taxon>Zingiberales</taxon>
        <taxon>Zingiberaceae</taxon>
        <taxon>Zingiber</taxon>
    </lineage>
</organism>